<feature type="compositionally biased region" description="Low complexity" evidence="6">
    <location>
        <begin position="1"/>
        <end position="10"/>
    </location>
</feature>
<evidence type="ECO:0000259" key="7">
    <source>
        <dbReference type="PROSITE" id="PS50940"/>
    </source>
</evidence>
<evidence type="ECO:0000313" key="8">
    <source>
        <dbReference type="EMBL" id="CAL4067014.1"/>
    </source>
</evidence>
<feature type="non-terminal residue" evidence="8">
    <location>
        <position position="358"/>
    </location>
</feature>
<evidence type="ECO:0000256" key="2">
    <source>
        <dbReference type="ARBA" id="ARBA00022729"/>
    </source>
</evidence>
<dbReference type="PANTHER" id="PTHR23301:SF97">
    <property type="entry name" value="RE09177P"/>
    <property type="match status" value="1"/>
</dbReference>
<accession>A0AAV2Q1K6</accession>
<feature type="region of interest" description="Disordered" evidence="6">
    <location>
        <begin position="1"/>
        <end position="92"/>
    </location>
</feature>
<dbReference type="Proteomes" id="UP001497623">
    <property type="component" value="Unassembled WGS sequence"/>
</dbReference>
<dbReference type="Gene3D" id="2.170.140.10">
    <property type="entry name" value="Chitin binding domain"/>
    <property type="match status" value="4"/>
</dbReference>
<dbReference type="InterPro" id="IPR051940">
    <property type="entry name" value="Chitin_bind-dev_reg"/>
</dbReference>
<dbReference type="PANTHER" id="PTHR23301">
    <property type="entry name" value="CHITIN BINDING PERITROPHIN-A"/>
    <property type="match status" value="1"/>
</dbReference>
<feature type="domain" description="Chitin-binding type-2" evidence="7">
    <location>
        <begin position="309"/>
        <end position="358"/>
    </location>
</feature>
<evidence type="ECO:0000256" key="1">
    <source>
        <dbReference type="ARBA" id="ARBA00022669"/>
    </source>
</evidence>
<keyword evidence="5" id="KW-0325">Glycoprotein</keyword>
<name>A0AAV2Q1K6_MEGNR</name>
<feature type="compositionally biased region" description="Pro residues" evidence="6">
    <location>
        <begin position="11"/>
        <end position="21"/>
    </location>
</feature>
<evidence type="ECO:0000313" key="9">
    <source>
        <dbReference type="Proteomes" id="UP001497623"/>
    </source>
</evidence>
<dbReference type="GO" id="GO:0008061">
    <property type="term" value="F:chitin binding"/>
    <property type="evidence" value="ECO:0007669"/>
    <property type="project" value="UniProtKB-KW"/>
</dbReference>
<feature type="domain" description="Chitin-binding type-2" evidence="7">
    <location>
        <begin position="189"/>
        <end position="235"/>
    </location>
</feature>
<comment type="caution">
    <text evidence="8">The sequence shown here is derived from an EMBL/GenBank/DDBJ whole genome shotgun (WGS) entry which is preliminary data.</text>
</comment>
<evidence type="ECO:0000256" key="6">
    <source>
        <dbReference type="SAM" id="MobiDB-lite"/>
    </source>
</evidence>
<feature type="domain" description="Chitin-binding type-2" evidence="7">
    <location>
        <begin position="254"/>
        <end position="293"/>
    </location>
</feature>
<dbReference type="SMART" id="SM00494">
    <property type="entry name" value="ChtBD2"/>
    <property type="match status" value="4"/>
</dbReference>
<evidence type="ECO:0000256" key="4">
    <source>
        <dbReference type="ARBA" id="ARBA00023157"/>
    </source>
</evidence>
<dbReference type="InterPro" id="IPR002557">
    <property type="entry name" value="Chitin-bd_dom"/>
</dbReference>
<protein>
    <recommendedName>
        <fullName evidence="7">Chitin-binding type-2 domain-containing protein</fullName>
    </recommendedName>
</protein>
<organism evidence="8 9">
    <name type="scientific">Meganyctiphanes norvegica</name>
    <name type="common">Northern krill</name>
    <name type="synonym">Thysanopoda norvegica</name>
    <dbReference type="NCBI Taxonomy" id="48144"/>
    <lineage>
        <taxon>Eukaryota</taxon>
        <taxon>Metazoa</taxon>
        <taxon>Ecdysozoa</taxon>
        <taxon>Arthropoda</taxon>
        <taxon>Crustacea</taxon>
        <taxon>Multicrustacea</taxon>
        <taxon>Malacostraca</taxon>
        <taxon>Eumalacostraca</taxon>
        <taxon>Eucarida</taxon>
        <taxon>Euphausiacea</taxon>
        <taxon>Euphausiidae</taxon>
        <taxon>Meganyctiphanes</taxon>
    </lineage>
</organism>
<reference evidence="8 9" key="1">
    <citation type="submission" date="2024-05" db="EMBL/GenBank/DDBJ databases">
        <authorList>
            <person name="Wallberg A."/>
        </authorList>
    </citation>
    <scope>NUCLEOTIDE SEQUENCE [LARGE SCALE GENOMIC DNA]</scope>
</reference>
<dbReference type="InterPro" id="IPR036508">
    <property type="entry name" value="Chitin-bd_dom_sf"/>
</dbReference>
<sequence length="358" mass="38943">PAAVATTKPQTPKPTTKPPATTPAAVVTTKSQTPKPITTKLPATTPAAVATTKAQTPKPTTTKQPITTTLPTTTTNPPTTTKLPTTTTTKQPTTTEALECDLTCPKPNGLFPHPRDCHKWVKCVDSFLFVKDCPDGLQFNPVERKCDWPNIANCIATEDASCIIPLPVPPTPGPDPRPDICDCECCLRPHPTDCESYYYCAPGANIEFHTCSSGLVFNPNLGQCVPAYTFPECPPESPPKCDPTCECLYPAETCSEYFKCDNGTAIKHECHHGLYFNDDIHSCDLRHNVDCNDHGKRNVIPGLNKFIKASDCEHLNGNFPREGYASQYYLCSGGTAFIMSCPSHSAFSAKQSKCVFTR</sequence>
<keyword evidence="2" id="KW-0732">Signal</keyword>
<keyword evidence="1" id="KW-0147">Chitin-binding</keyword>
<gene>
    <name evidence="8" type="ORF">MNOR_LOCUS6100</name>
</gene>
<feature type="non-terminal residue" evidence="8">
    <location>
        <position position="1"/>
    </location>
</feature>
<keyword evidence="9" id="KW-1185">Reference proteome</keyword>
<feature type="domain" description="Chitin-binding type-2" evidence="7">
    <location>
        <begin position="101"/>
        <end position="156"/>
    </location>
</feature>
<evidence type="ECO:0000256" key="3">
    <source>
        <dbReference type="ARBA" id="ARBA00022737"/>
    </source>
</evidence>
<dbReference type="AlphaFoldDB" id="A0AAV2Q1K6"/>
<dbReference type="EMBL" id="CAXKWB010002457">
    <property type="protein sequence ID" value="CAL4067014.1"/>
    <property type="molecule type" value="Genomic_DNA"/>
</dbReference>
<dbReference type="Pfam" id="PF01607">
    <property type="entry name" value="CBM_14"/>
    <property type="match status" value="4"/>
</dbReference>
<feature type="compositionally biased region" description="Low complexity" evidence="6">
    <location>
        <begin position="22"/>
        <end position="92"/>
    </location>
</feature>
<dbReference type="PROSITE" id="PS50940">
    <property type="entry name" value="CHIT_BIND_II"/>
    <property type="match status" value="4"/>
</dbReference>
<keyword evidence="3" id="KW-0677">Repeat</keyword>
<dbReference type="GO" id="GO:0005576">
    <property type="term" value="C:extracellular region"/>
    <property type="evidence" value="ECO:0007669"/>
    <property type="project" value="InterPro"/>
</dbReference>
<evidence type="ECO:0000256" key="5">
    <source>
        <dbReference type="ARBA" id="ARBA00023180"/>
    </source>
</evidence>
<keyword evidence="4" id="KW-1015">Disulfide bond</keyword>
<proteinExistence type="predicted"/>
<dbReference type="SUPFAM" id="SSF57625">
    <property type="entry name" value="Invertebrate chitin-binding proteins"/>
    <property type="match status" value="4"/>
</dbReference>